<dbReference type="GO" id="GO:0003676">
    <property type="term" value="F:nucleic acid binding"/>
    <property type="evidence" value="ECO:0007669"/>
    <property type="project" value="InterPro"/>
</dbReference>
<reference evidence="1 2" key="1">
    <citation type="submission" date="2016-04" db="EMBL/GenBank/DDBJ databases">
        <title>The genome of Intoshia linei affirms orthonectids as highly simplified spiralians.</title>
        <authorList>
            <person name="Mikhailov K.V."/>
            <person name="Slusarev G.S."/>
            <person name="Nikitin M.A."/>
            <person name="Logacheva M.D."/>
            <person name="Penin A."/>
            <person name="Aleoshin V."/>
            <person name="Panchin Y.V."/>
        </authorList>
    </citation>
    <scope>NUCLEOTIDE SEQUENCE [LARGE SCALE GENOMIC DNA]</scope>
    <source>
        <strain evidence="1">Intl2013</strain>
        <tissue evidence="1">Whole animal</tissue>
    </source>
</reference>
<dbReference type="EMBL" id="LWCA01002111">
    <property type="protein sequence ID" value="OAF64119.1"/>
    <property type="molecule type" value="Genomic_DNA"/>
</dbReference>
<comment type="caution">
    <text evidence="1">The sequence shown here is derived from an EMBL/GenBank/DDBJ whole genome shotgun (WGS) entry which is preliminary data.</text>
</comment>
<evidence type="ECO:0000313" key="2">
    <source>
        <dbReference type="Proteomes" id="UP000078046"/>
    </source>
</evidence>
<organism evidence="1 2">
    <name type="scientific">Intoshia linei</name>
    <dbReference type="NCBI Taxonomy" id="1819745"/>
    <lineage>
        <taxon>Eukaryota</taxon>
        <taxon>Metazoa</taxon>
        <taxon>Spiralia</taxon>
        <taxon>Lophotrochozoa</taxon>
        <taxon>Mesozoa</taxon>
        <taxon>Orthonectida</taxon>
        <taxon>Rhopaluridae</taxon>
        <taxon>Intoshia</taxon>
    </lineage>
</organism>
<keyword evidence="2" id="KW-1185">Reference proteome</keyword>
<dbReference type="Gene3D" id="3.30.420.10">
    <property type="entry name" value="Ribonuclease H-like superfamily/Ribonuclease H"/>
    <property type="match status" value="1"/>
</dbReference>
<feature type="non-terminal residue" evidence="1">
    <location>
        <position position="126"/>
    </location>
</feature>
<sequence length="126" mass="15197">MYNDNYTPLEVRRKMINDNRSKNVVIRSVNVIQNMFNFLENNTDYNKNMSNCGKTNKKSLKVTAWLCGISKTSIWKILKKETTIRYRFLMEKPNLNQKHKETRVKYCKEMITNNTDWENVWFSDEK</sequence>
<dbReference type="AlphaFoldDB" id="A0A177AQ25"/>
<dbReference type="Proteomes" id="UP000078046">
    <property type="component" value="Unassembled WGS sequence"/>
</dbReference>
<protein>
    <recommendedName>
        <fullName evidence="3">Transposase Tc1-like domain-containing protein</fullName>
    </recommendedName>
</protein>
<evidence type="ECO:0000313" key="1">
    <source>
        <dbReference type="EMBL" id="OAF64119.1"/>
    </source>
</evidence>
<proteinExistence type="predicted"/>
<gene>
    <name evidence="1" type="ORF">A3Q56_08175</name>
</gene>
<dbReference type="InterPro" id="IPR036397">
    <property type="entry name" value="RNaseH_sf"/>
</dbReference>
<accession>A0A177AQ25</accession>
<name>A0A177AQ25_9BILA</name>
<evidence type="ECO:0008006" key="3">
    <source>
        <dbReference type="Google" id="ProtNLM"/>
    </source>
</evidence>